<feature type="region of interest" description="Disordered" evidence="3">
    <location>
        <begin position="15"/>
        <end position="42"/>
    </location>
</feature>
<dbReference type="InterPro" id="IPR036869">
    <property type="entry name" value="J_dom_sf"/>
</dbReference>
<evidence type="ECO:0000313" key="6">
    <source>
        <dbReference type="EMBL" id="CAI3983954.1"/>
    </source>
</evidence>
<dbReference type="SUPFAM" id="SSF52540">
    <property type="entry name" value="P-loop containing nucleoside triphosphate hydrolases"/>
    <property type="match status" value="1"/>
</dbReference>
<feature type="transmembrane region" description="Helical" evidence="4">
    <location>
        <begin position="97"/>
        <end position="114"/>
    </location>
</feature>
<keyword evidence="4" id="KW-1133">Transmembrane helix</keyword>
<evidence type="ECO:0000313" key="7">
    <source>
        <dbReference type="EMBL" id="CAL4771266.1"/>
    </source>
</evidence>
<dbReference type="PANTHER" id="PTHR32046:SF11">
    <property type="entry name" value="IMMUNE-ASSOCIATED NUCLEOTIDE-BINDING PROTEIN 10-LIKE"/>
    <property type="match status" value="1"/>
</dbReference>
<dbReference type="EMBL" id="CAMXCT030000848">
    <property type="protein sequence ID" value="CAL4771266.1"/>
    <property type="molecule type" value="Genomic_DNA"/>
</dbReference>
<feature type="compositionally biased region" description="Low complexity" evidence="3">
    <location>
        <begin position="134"/>
        <end position="145"/>
    </location>
</feature>
<feature type="domain" description="J" evidence="5">
    <location>
        <begin position="773"/>
        <end position="833"/>
    </location>
</feature>
<evidence type="ECO:0000256" key="3">
    <source>
        <dbReference type="SAM" id="MobiDB-lite"/>
    </source>
</evidence>
<keyword evidence="2" id="KW-0175">Coiled coil</keyword>
<evidence type="ECO:0000313" key="8">
    <source>
        <dbReference type="Proteomes" id="UP001152797"/>
    </source>
</evidence>
<dbReference type="Pfam" id="PF04548">
    <property type="entry name" value="AIG1"/>
    <property type="match status" value="1"/>
</dbReference>
<keyword evidence="4" id="KW-0812">Transmembrane</keyword>
<dbReference type="InterPro" id="IPR006703">
    <property type="entry name" value="G_AIG1"/>
</dbReference>
<dbReference type="CDD" id="cd06257">
    <property type="entry name" value="DnaJ"/>
    <property type="match status" value="1"/>
</dbReference>
<dbReference type="EMBL" id="CAMXCT020000848">
    <property type="protein sequence ID" value="CAL1137329.1"/>
    <property type="molecule type" value="Genomic_DNA"/>
</dbReference>
<dbReference type="EMBL" id="CAMXCT010000848">
    <property type="protein sequence ID" value="CAI3983954.1"/>
    <property type="molecule type" value="Genomic_DNA"/>
</dbReference>
<dbReference type="GO" id="GO:0005525">
    <property type="term" value="F:GTP binding"/>
    <property type="evidence" value="ECO:0007669"/>
    <property type="project" value="InterPro"/>
</dbReference>
<dbReference type="Gene3D" id="1.10.287.110">
    <property type="entry name" value="DnaJ domain"/>
    <property type="match status" value="1"/>
</dbReference>
<protein>
    <submittedName>
        <fullName evidence="7">Septin-type G domain-containing protein</fullName>
    </submittedName>
</protein>
<dbReference type="PANTHER" id="PTHR32046">
    <property type="entry name" value="G DOMAIN-CONTAINING PROTEIN"/>
    <property type="match status" value="1"/>
</dbReference>
<dbReference type="InterPro" id="IPR001623">
    <property type="entry name" value="DnaJ_domain"/>
</dbReference>
<dbReference type="SMART" id="SM00271">
    <property type="entry name" value="DnaJ"/>
    <property type="match status" value="1"/>
</dbReference>
<keyword evidence="4" id="KW-0472">Membrane</keyword>
<sequence>MAGILNFLGNLFSGATEQEEEDSDGPPSPKPAAPPTKPGHVQPLPWKTAASWQPGAAVRIVNLQPHLHLNGQVARVVRQDPEKGKWVVRLEKDAKEGGHLCMALLFLFLWLFVLRVKQPLKVMLSGDKMELAPSDATSTASSSGSEILSPERSHAASQPAQPAHPKPSPPKNHFEEWCAAHLQGFGKQKQLTILLLGQTGSGKSSFLNLLGNFPTVMQHGQEAVAGKMSDFRNLEFENDLKDRKVSQTSAATVYEVDMGPLSLKIVDTPGFGDTRGRAFDEKHTKLIVDCVKNLGQVNAIAFVISGRESRLTAQLKYVLMEVCAILPKAAKNNIVAIFTNTTSPLYLSFDIDALNGMVEHQVKPERQIFIENPYVLWERSKQNKGKVDDAALQMELVKAFKDAGENLAKLFAAMLTMPKMNTTEFERLYNLRQAIESNTMKVLAELECAQEEQKNLEQQKREIQRAQTEEDMNRHYMKQFHGKSWVFKDSDGHGTFCGVKNCHSNCHAPCKMEKTPDNAKFKMCSAFRYTEKKIRLRSKADRKDLLRYMVDENSPFHADEDGGNGTQYETVLRGAEDFQFQAHHFMKGAFVEIPGSGSRVGWAAKSHLMELRLPAEIYIADQSDQDTCKVCGHDRKYHFHDEKIWCEEEYSEEVVDEATKQKHEAAKDLKERKEKLLKGIQGKIEQCGKRQKVLGATLLSNIRQFEQHGLSRNYAMLLQNQRDLFQQHIDATLENDDGADVSQLKKAKEEVEKALRVVQENLLRNKGADSLEWACSMLGVSREATLDEIKQKFKEEAKRQHPDKQGSDERMKQINEAFEILKKQKESKWWRRF</sequence>
<dbReference type="Pfam" id="PF00226">
    <property type="entry name" value="DnaJ"/>
    <property type="match status" value="1"/>
</dbReference>
<organism evidence="6">
    <name type="scientific">Cladocopium goreaui</name>
    <dbReference type="NCBI Taxonomy" id="2562237"/>
    <lineage>
        <taxon>Eukaryota</taxon>
        <taxon>Sar</taxon>
        <taxon>Alveolata</taxon>
        <taxon>Dinophyceae</taxon>
        <taxon>Suessiales</taxon>
        <taxon>Symbiodiniaceae</taxon>
        <taxon>Cladocopium</taxon>
    </lineage>
</organism>
<keyword evidence="8" id="KW-1185">Reference proteome</keyword>
<dbReference type="SUPFAM" id="SSF46565">
    <property type="entry name" value="Chaperone J-domain"/>
    <property type="match status" value="1"/>
</dbReference>
<feature type="coiled-coil region" evidence="2">
    <location>
        <begin position="439"/>
        <end position="469"/>
    </location>
</feature>
<proteinExistence type="predicted"/>
<evidence type="ECO:0000256" key="4">
    <source>
        <dbReference type="SAM" id="Phobius"/>
    </source>
</evidence>
<evidence type="ECO:0000259" key="5">
    <source>
        <dbReference type="PROSITE" id="PS50076"/>
    </source>
</evidence>
<dbReference type="PROSITE" id="PS00675">
    <property type="entry name" value="SIGMA54_INTERACT_1"/>
    <property type="match status" value="1"/>
</dbReference>
<gene>
    <name evidence="6" type="ORF">C1SCF055_LOCUS11517</name>
</gene>
<dbReference type="PROSITE" id="PS50076">
    <property type="entry name" value="DNAJ_2"/>
    <property type="match status" value="1"/>
</dbReference>
<dbReference type="AlphaFoldDB" id="A0A9P1C2M9"/>
<dbReference type="InterPro" id="IPR027417">
    <property type="entry name" value="P-loop_NTPase"/>
</dbReference>
<reference evidence="6" key="1">
    <citation type="submission" date="2022-10" db="EMBL/GenBank/DDBJ databases">
        <authorList>
            <person name="Chen Y."/>
            <person name="Dougan E. K."/>
            <person name="Chan C."/>
            <person name="Rhodes N."/>
            <person name="Thang M."/>
        </authorList>
    </citation>
    <scope>NUCLEOTIDE SEQUENCE</scope>
</reference>
<keyword evidence="1" id="KW-0547">Nucleotide-binding</keyword>
<feature type="region of interest" description="Disordered" evidence="3">
    <location>
        <begin position="131"/>
        <end position="173"/>
    </location>
</feature>
<comment type="caution">
    <text evidence="6">The sequence shown here is derived from an EMBL/GenBank/DDBJ whole genome shotgun (WGS) entry which is preliminary data.</text>
</comment>
<dbReference type="Gene3D" id="3.40.50.300">
    <property type="entry name" value="P-loop containing nucleotide triphosphate hydrolases"/>
    <property type="match status" value="1"/>
</dbReference>
<dbReference type="OrthoDB" id="313398at2759"/>
<dbReference type="InterPro" id="IPR025662">
    <property type="entry name" value="Sigma_54_int_dom_ATP-bd_1"/>
</dbReference>
<feature type="compositionally biased region" description="Pro residues" evidence="3">
    <location>
        <begin position="26"/>
        <end position="37"/>
    </location>
</feature>
<dbReference type="Proteomes" id="UP001152797">
    <property type="component" value="Unassembled WGS sequence"/>
</dbReference>
<accession>A0A9P1C2M9</accession>
<reference evidence="7 8" key="2">
    <citation type="submission" date="2024-05" db="EMBL/GenBank/DDBJ databases">
        <authorList>
            <person name="Chen Y."/>
            <person name="Shah S."/>
            <person name="Dougan E. K."/>
            <person name="Thang M."/>
            <person name="Chan C."/>
        </authorList>
    </citation>
    <scope>NUCLEOTIDE SEQUENCE [LARGE SCALE GENOMIC DNA]</scope>
</reference>
<name>A0A9P1C2M9_9DINO</name>
<evidence type="ECO:0000256" key="2">
    <source>
        <dbReference type="SAM" id="Coils"/>
    </source>
</evidence>
<evidence type="ECO:0000256" key="1">
    <source>
        <dbReference type="ARBA" id="ARBA00022741"/>
    </source>
</evidence>